<evidence type="ECO:0000313" key="3">
    <source>
        <dbReference type="Proteomes" id="UP001460270"/>
    </source>
</evidence>
<dbReference type="AlphaFoldDB" id="A0AAW0Q2A7"/>
<gene>
    <name evidence="2" type="ORF">WMY93_003976</name>
</gene>
<organism evidence="2 3">
    <name type="scientific">Mugilogobius chulae</name>
    <name type="common">yellowstripe goby</name>
    <dbReference type="NCBI Taxonomy" id="88201"/>
    <lineage>
        <taxon>Eukaryota</taxon>
        <taxon>Metazoa</taxon>
        <taxon>Chordata</taxon>
        <taxon>Craniata</taxon>
        <taxon>Vertebrata</taxon>
        <taxon>Euteleostomi</taxon>
        <taxon>Actinopterygii</taxon>
        <taxon>Neopterygii</taxon>
        <taxon>Teleostei</taxon>
        <taxon>Neoteleostei</taxon>
        <taxon>Acanthomorphata</taxon>
        <taxon>Gobiaria</taxon>
        <taxon>Gobiiformes</taxon>
        <taxon>Gobioidei</taxon>
        <taxon>Gobiidae</taxon>
        <taxon>Gobionellinae</taxon>
        <taxon>Mugilogobius</taxon>
    </lineage>
</organism>
<evidence type="ECO:0000256" key="1">
    <source>
        <dbReference type="SAM" id="MobiDB-lite"/>
    </source>
</evidence>
<protein>
    <submittedName>
        <fullName evidence="2">Uncharacterized protein</fullName>
    </submittedName>
</protein>
<dbReference type="Proteomes" id="UP001460270">
    <property type="component" value="Unassembled WGS sequence"/>
</dbReference>
<comment type="caution">
    <text evidence="2">The sequence shown here is derived from an EMBL/GenBank/DDBJ whole genome shotgun (WGS) entry which is preliminary data.</text>
</comment>
<evidence type="ECO:0000313" key="2">
    <source>
        <dbReference type="EMBL" id="KAK7933080.1"/>
    </source>
</evidence>
<reference evidence="3" key="1">
    <citation type="submission" date="2024-04" db="EMBL/GenBank/DDBJ databases">
        <title>Salinicola lusitanus LLJ914,a marine bacterium isolated from the Okinawa Trough.</title>
        <authorList>
            <person name="Li J."/>
        </authorList>
    </citation>
    <scope>NUCLEOTIDE SEQUENCE [LARGE SCALE GENOMIC DNA]</scope>
</reference>
<accession>A0AAW0Q2A7</accession>
<feature type="region of interest" description="Disordered" evidence="1">
    <location>
        <begin position="151"/>
        <end position="184"/>
    </location>
</feature>
<sequence>MTEIRHLSLPMWTGGSLDIRFVYLVNNTTFRLTECPNKGSAAIPLYLGADLFCNTDIRTENHPRQHAKFAKKGLATKLHFSSVYRFHGLTVPTSNNSLWFYSVQGLFRIAFELFNKQDQLALLEHFQDVWKSRMNDKPLKMSYSLSKQLDFDEEPSGEATQTSTSTGENAEDNLHPETDTRIPPIRQKLHKLSDKLLQTQPDQLETVEMLLDLTESCIEGDLAEKKVTEVVKALLEIKQRPDEVYSSSLLCCVGRWLGRQFHNANVSVSQRVESFKTRHIDRISDLPAAEELSRELFPEAMRTLLLHWMGLSEEASVEKRRSEYPILLLILEFVNHNLITGVAHVLYSSLICK</sequence>
<dbReference type="EMBL" id="JBBPFD010000003">
    <property type="protein sequence ID" value="KAK7933080.1"/>
    <property type="molecule type" value="Genomic_DNA"/>
</dbReference>
<proteinExistence type="predicted"/>
<name>A0AAW0Q2A7_9GOBI</name>
<feature type="compositionally biased region" description="Polar residues" evidence="1">
    <location>
        <begin position="158"/>
        <end position="168"/>
    </location>
</feature>
<keyword evidence="3" id="KW-1185">Reference proteome</keyword>